<dbReference type="Pfam" id="PF23561">
    <property type="entry name" value="zf-C2H2_15"/>
    <property type="match status" value="1"/>
</dbReference>
<dbReference type="PROSITE" id="PS00028">
    <property type="entry name" value="ZINC_FINGER_C2H2_1"/>
    <property type="match status" value="2"/>
</dbReference>
<evidence type="ECO:0000256" key="2">
    <source>
        <dbReference type="ARBA" id="ARBA00022723"/>
    </source>
</evidence>
<dbReference type="OrthoDB" id="3214149at2759"/>
<organism evidence="10 11">
    <name type="scientific">Nadsonia fulvescens var. elongata DSM 6958</name>
    <dbReference type="NCBI Taxonomy" id="857566"/>
    <lineage>
        <taxon>Eukaryota</taxon>
        <taxon>Fungi</taxon>
        <taxon>Dikarya</taxon>
        <taxon>Ascomycota</taxon>
        <taxon>Saccharomycotina</taxon>
        <taxon>Dipodascomycetes</taxon>
        <taxon>Dipodascales</taxon>
        <taxon>Dipodascales incertae sedis</taxon>
        <taxon>Nadsonia</taxon>
    </lineage>
</organism>
<evidence type="ECO:0000256" key="1">
    <source>
        <dbReference type="ARBA" id="ARBA00004123"/>
    </source>
</evidence>
<evidence type="ECO:0000313" key="10">
    <source>
        <dbReference type="EMBL" id="ODQ65663.1"/>
    </source>
</evidence>
<dbReference type="FunFam" id="3.30.160.60:FF:000031">
    <property type="entry name" value="GLI family zinc finger 3"/>
    <property type="match status" value="1"/>
</dbReference>
<dbReference type="GO" id="GO:0005634">
    <property type="term" value="C:nucleus"/>
    <property type="evidence" value="ECO:0007669"/>
    <property type="project" value="UniProtKB-SubCell"/>
</dbReference>
<dbReference type="GO" id="GO:0000981">
    <property type="term" value="F:DNA-binding transcription factor activity, RNA polymerase II-specific"/>
    <property type="evidence" value="ECO:0007669"/>
    <property type="project" value="TreeGrafter"/>
</dbReference>
<accession>A0A1E3PJQ4</accession>
<reference evidence="10 11" key="1">
    <citation type="journal article" date="2016" name="Proc. Natl. Acad. Sci. U.S.A.">
        <title>Comparative genomics of biotechnologically important yeasts.</title>
        <authorList>
            <person name="Riley R."/>
            <person name="Haridas S."/>
            <person name="Wolfe K.H."/>
            <person name="Lopes M.R."/>
            <person name="Hittinger C.T."/>
            <person name="Goeker M."/>
            <person name="Salamov A.A."/>
            <person name="Wisecaver J.H."/>
            <person name="Long T.M."/>
            <person name="Calvey C.H."/>
            <person name="Aerts A.L."/>
            <person name="Barry K.W."/>
            <person name="Choi C."/>
            <person name="Clum A."/>
            <person name="Coughlan A.Y."/>
            <person name="Deshpande S."/>
            <person name="Douglass A.P."/>
            <person name="Hanson S.J."/>
            <person name="Klenk H.-P."/>
            <person name="LaButti K.M."/>
            <person name="Lapidus A."/>
            <person name="Lindquist E.A."/>
            <person name="Lipzen A.M."/>
            <person name="Meier-Kolthoff J.P."/>
            <person name="Ohm R.A."/>
            <person name="Otillar R.P."/>
            <person name="Pangilinan J.L."/>
            <person name="Peng Y."/>
            <person name="Rokas A."/>
            <person name="Rosa C.A."/>
            <person name="Scheuner C."/>
            <person name="Sibirny A.A."/>
            <person name="Slot J.C."/>
            <person name="Stielow J.B."/>
            <person name="Sun H."/>
            <person name="Kurtzman C.P."/>
            <person name="Blackwell M."/>
            <person name="Grigoriev I.V."/>
            <person name="Jeffries T.W."/>
        </authorList>
    </citation>
    <scope>NUCLEOTIDE SEQUENCE [LARGE SCALE GENOMIC DNA]</scope>
    <source>
        <strain evidence="10 11">DSM 6958</strain>
    </source>
</reference>
<evidence type="ECO:0000256" key="7">
    <source>
        <dbReference type="PROSITE-ProRule" id="PRU00042"/>
    </source>
</evidence>
<feature type="compositionally biased region" description="Low complexity" evidence="8">
    <location>
        <begin position="12"/>
        <end position="25"/>
    </location>
</feature>
<dbReference type="PANTHER" id="PTHR45718:SF4">
    <property type="entry name" value="TRANSCRIPTIONAL ACTIVATOR CUBITUS INTERRUPTUS"/>
    <property type="match status" value="1"/>
</dbReference>
<dbReference type="InterPro" id="IPR043359">
    <property type="entry name" value="GLI-like"/>
</dbReference>
<name>A0A1E3PJQ4_9ASCO</name>
<dbReference type="PANTHER" id="PTHR45718">
    <property type="entry name" value="TRANSCRIPTIONAL ACTIVATOR CUBITUS INTERRUPTUS"/>
    <property type="match status" value="1"/>
</dbReference>
<dbReference type="SUPFAM" id="SSF57667">
    <property type="entry name" value="beta-beta-alpha zinc fingers"/>
    <property type="match status" value="1"/>
</dbReference>
<dbReference type="FunFam" id="3.30.160.60:FF:000201">
    <property type="entry name" value="C2H2 finger domain protein (Gli3)"/>
    <property type="match status" value="1"/>
</dbReference>
<feature type="domain" description="C2H2-type" evidence="9">
    <location>
        <begin position="73"/>
        <end position="105"/>
    </location>
</feature>
<dbReference type="AlphaFoldDB" id="A0A1E3PJQ4"/>
<dbReference type="InterPro" id="IPR056436">
    <property type="entry name" value="Znf-C2H2_ZIC1-5/GLI1-3-like"/>
</dbReference>
<evidence type="ECO:0000313" key="11">
    <source>
        <dbReference type="Proteomes" id="UP000095009"/>
    </source>
</evidence>
<evidence type="ECO:0000256" key="5">
    <source>
        <dbReference type="ARBA" id="ARBA00022833"/>
    </source>
</evidence>
<feature type="region of interest" description="Disordered" evidence="8">
    <location>
        <begin position="1"/>
        <end position="33"/>
    </location>
</feature>
<evidence type="ECO:0000259" key="9">
    <source>
        <dbReference type="PROSITE" id="PS50157"/>
    </source>
</evidence>
<comment type="subcellular location">
    <subcellularLocation>
        <location evidence="1">Nucleus</location>
    </subcellularLocation>
</comment>
<keyword evidence="5" id="KW-0862">Zinc</keyword>
<dbReference type="Gene3D" id="3.30.160.60">
    <property type="entry name" value="Classic Zinc Finger"/>
    <property type="match status" value="3"/>
</dbReference>
<dbReference type="SMART" id="SM00355">
    <property type="entry name" value="ZnF_C2H2"/>
    <property type="match status" value="3"/>
</dbReference>
<feature type="domain" description="C2H2-type" evidence="9">
    <location>
        <begin position="106"/>
        <end position="136"/>
    </location>
</feature>
<keyword evidence="3" id="KW-0677">Repeat</keyword>
<keyword evidence="11" id="KW-1185">Reference proteome</keyword>
<keyword evidence="2" id="KW-0479">Metal-binding</keyword>
<dbReference type="Proteomes" id="UP000095009">
    <property type="component" value="Unassembled WGS sequence"/>
</dbReference>
<dbReference type="STRING" id="857566.A0A1E3PJQ4"/>
<dbReference type="InterPro" id="IPR013087">
    <property type="entry name" value="Znf_C2H2_type"/>
</dbReference>
<evidence type="ECO:0000256" key="8">
    <source>
        <dbReference type="SAM" id="MobiDB-lite"/>
    </source>
</evidence>
<evidence type="ECO:0000256" key="3">
    <source>
        <dbReference type="ARBA" id="ARBA00022737"/>
    </source>
</evidence>
<dbReference type="EMBL" id="KV454409">
    <property type="protein sequence ID" value="ODQ65663.1"/>
    <property type="molecule type" value="Genomic_DNA"/>
</dbReference>
<evidence type="ECO:0000256" key="4">
    <source>
        <dbReference type="ARBA" id="ARBA00022771"/>
    </source>
</evidence>
<keyword evidence="6" id="KW-0539">Nucleus</keyword>
<protein>
    <recommendedName>
        <fullName evidence="9">C2H2-type domain-containing protein</fullName>
    </recommendedName>
</protein>
<evidence type="ECO:0000256" key="6">
    <source>
        <dbReference type="ARBA" id="ARBA00023242"/>
    </source>
</evidence>
<keyword evidence="4 7" id="KW-0863">Zinc-finger</keyword>
<dbReference type="InterPro" id="IPR036236">
    <property type="entry name" value="Znf_C2H2_sf"/>
</dbReference>
<dbReference type="GO" id="GO:0000978">
    <property type="term" value="F:RNA polymerase II cis-regulatory region sequence-specific DNA binding"/>
    <property type="evidence" value="ECO:0007669"/>
    <property type="project" value="TreeGrafter"/>
</dbReference>
<dbReference type="PROSITE" id="PS50157">
    <property type="entry name" value="ZINC_FINGER_C2H2_2"/>
    <property type="match status" value="2"/>
</dbReference>
<dbReference type="GO" id="GO:0008270">
    <property type="term" value="F:zinc ion binding"/>
    <property type="evidence" value="ECO:0007669"/>
    <property type="project" value="UniProtKB-KW"/>
</dbReference>
<proteinExistence type="predicted"/>
<gene>
    <name evidence="10" type="ORF">NADFUDRAFT_50946</name>
</gene>
<sequence>MSSINNKYTREPSSPISSDGYSSVPGSPGNSDDEPNGLPVICKWADCYSKLGNLDLLVLHLNDVHFGARKSKYACEWENCPRKGIIQPSRFALVSHMRSHTGEKPFFCGVPECDRDFTRSDALAKHMRTVHETETLKPSDKTMREPQKAYLNNSTFDLSLLDSINGQSDGEISNEAVGLEANHTNASNLGGTSTAISITNNNGIINNDNINKNTCSGILEEDIEEMAASSTINKYLLSKRSYDDIDDAALYDQSIDNTESLKELEAVFVKLKRRLIWALEYQRELDTDLTVFRTQHKQLWIEKEILLDQLFAKEICGKNGDAVDYDQQLDFIRSQKRNVSVIDEVKSEAHVRSESS</sequence>